<dbReference type="PIRSF" id="PIRSF004846">
    <property type="entry name" value="ModA"/>
    <property type="match status" value="1"/>
</dbReference>
<keyword evidence="3 5" id="KW-0732">Signal</keyword>
<evidence type="ECO:0000256" key="4">
    <source>
        <dbReference type="PIRSR" id="PIRSR004846-1"/>
    </source>
</evidence>
<feature type="binding site" evidence="4">
    <location>
        <position position="55"/>
    </location>
    <ligand>
        <name>molybdate</name>
        <dbReference type="ChEBI" id="CHEBI:36264"/>
    </ligand>
</feature>
<dbReference type="Proteomes" id="UP000184268">
    <property type="component" value="Unassembled WGS sequence"/>
</dbReference>
<dbReference type="GO" id="GO:0046872">
    <property type="term" value="F:metal ion binding"/>
    <property type="evidence" value="ECO:0007669"/>
    <property type="project" value="UniProtKB-KW"/>
</dbReference>
<keyword evidence="4" id="KW-0500">Molybdenum</keyword>
<dbReference type="CDD" id="cd13539">
    <property type="entry name" value="PBP2_AvModA"/>
    <property type="match status" value="1"/>
</dbReference>
<feature type="signal peptide" evidence="5">
    <location>
        <begin position="1"/>
        <end position="18"/>
    </location>
</feature>
<keyword evidence="2 4" id="KW-0479">Metal-binding</keyword>
<dbReference type="AlphaFoldDB" id="A0A1M5XVE3"/>
<dbReference type="STRING" id="299255.SAMN02745129_3713"/>
<feature type="binding site" evidence="4">
    <location>
        <position position="159"/>
    </location>
    <ligand>
        <name>molybdate</name>
        <dbReference type="ChEBI" id="CHEBI:36264"/>
    </ligand>
</feature>
<evidence type="ECO:0000256" key="2">
    <source>
        <dbReference type="ARBA" id="ARBA00022723"/>
    </source>
</evidence>
<reference evidence="6 7" key="1">
    <citation type="submission" date="2016-11" db="EMBL/GenBank/DDBJ databases">
        <authorList>
            <person name="Jaros S."/>
            <person name="Januszkiewicz K."/>
            <person name="Wedrychowicz H."/>
        </authorList>
    </citation>
    <scope>NUCLEOTIDE SEQUENCE [LARGE SCALE GENOMIC DNA]</scope>
    <source>
        <strain evidence="6 7">DSM 16917</strain>
    </source>
</reference>
<comment type="similarity">
    <text evidence="1">Belongs to the bacterial solute-binding protein ModA family.</text>
</comment>
<dbReference type="RefSeq" id="WP_067659436.1">
    <property type="nucleotide sequence ID" value="NZ_FQXG01000006.1"/>
</dbReference>
<evidence type="ECO:0000256" key="1">
    <source>
        <dbReference type="ARBA" id="ARBA00009175"/>
    </source>
</evidence>
<dbReference type="GO" id="GO:0015689">
    <property type="term" value="P:molybdate ion transport"/>
    <property type="evidence" value="ECO:0007669"/>
    <property type="project" value="InterPro"/>
</dbReference>
<dbReference type="PANTHER" id="PTHR30632:SF14">
    <property type="entry name" value="TUNGSTATE_MOLYBDATE_CHROMATE-BINDING PROTEIN MODA"/>
    <property type="match status" value="1"/>
</dbReference>
<dbReference type="InterPro" id="IPR050682">
    <property type="entry name" value="ModA/WtpA"/>
</dbReference>
<feature type="chain" id="PRO_5009915092" evidence="5">
    <location>
        <begin position="19"/>
        <end position="243"/>
    </location>
</feature>
<organism evidence="6 7">
    <name type="scientific">Ferrimonas marina</name>
    <dbReference type="NCBI Taxonomy" id="299255"/>
    <lineage>
        <taxon>Bacteria</taxon>
        <taxon>Pseudomonadati</taxon>
        <taxon>Pseudomonadota</taxon>
        <taxon>Gammaproteobacteria</taxon>
        <taxon>Alteromonadales</taxon>
        <taxon>Ferrimonadaceae</taxon>
        <taxon>Ferrimonas</taxon>
    </lineage>
</organism>
<evidence type="ECO:0000256" key="5">
    <source>
        <dbReference type="SAM" id="SignalP"/>
    </source>
</evidence>
<dbReference type="NCBIfam" id="TIGR01256">
    <property type="entry name" value="modA"/>
    <property type="match status" value="1"/>
</dbReference>
<accession>A0A1M5XVE3</accession>
<gene>
    <name evidence="6" type="ORF">SAMN02745129_3713</name>
</gene>
<dbReference type="InterPro" id="IPR005950">
    <property type="entry name" value="ModA"/>
</dbReference>
<dbReference type="Gene3D" id="3.40.190.10">
    <property type="entry name" value="Periplasmic binding protein-like II"/>
    <property type="match status" value="2"/>
</dbReference>
<name>A0A1M5XVE3_9GAMM</name>
<evidence type="ECO:0000256" key="3">
    <source>
        <dbReference type="ARBA" id="ARBA00022729"/>
    </source>
</evidence>
<dbReference type="PANTHER" id="PTHR30632">
    <property type="entry name" value="MOLYBDATE-BINDING PERIPLASMIC PROTEIN"/>
    <property type="match status" value="1"/>
</dbReference>
<protein>
    <submittedName>
        <fullName evidence="6">Molybdate transport system substrate-binding protein</fullName>
    </submittedName>
</protein>
<dbReference type="OrthoDB" id="9785015at2"/>
<sequence>MIRVLFFLAMLCTGSAVAAPLQVAVASNFKTTLELLLPQFEAETGVQVRISSGATGALYTQIIHGAPYDLFLAADDERPGMLVEQGMGQADSLQSYAVGVLAFWDPKGEPGEQQLRQWDQRLAVANPRTAPFGAAAEQVLERLELTRPLRGKVVRGSNILHTFQYVQSGNVPAGLVSLAQLKQADIPADQYWPVPADWHGSLVQQGVVLSQSKMPEQAQALLQYIAKQHTVLAKAGYLVPHDH</sequence>
<proteinExistence type="inferred from homology"/>
<evidence type="ECO:0000313" key="6">
    <source>
        <dbReference type="EMBL" id="SHI03504.1"/>
    </source>
</evidence>
<evidence type="ECO:0000313" key="7">
    <source>
        <dbReference type="Proteomes" id="UP000184268"/>
    </source>
</evidence>
<dbReference type="Pfam" id="PF13531">
    <property type="entry name" value="SBP_bac_11"/>
    <property type="match status" value="1"/>
</dbReference>
<dbReference type="GO" id="GO:0030973">
    <property type="term" value="F:molybdate ion binding"/>
    <property type="evidence" value="ECO:0007669"/>
    <property type="project" value="InterPro"/>
</dbReference>
<dbReference type="SUPFAM" id="SSF53850">
    <property type="entry name" value="Periplasmic binding protein-like II"/>
    <property type="match status" value="1"/>
</dbReference>
<keyword evidence="7" id="KW-1185">Reference proteome</keyword>
<dbReference type="InterPro" id="IPR044084">
    <property type="entry name" value="AvModA-like_subst-bd"/>
</dbReference>
<dbReference type="EMBL" id="FQXG01000006">
    <property type="protein sequence ID" value="SHI03504.1"/>
    <property type="molecule type" value="Genomic_DNA"/>
</dbReference>